<evidence type="ECO:0000256" key="1">
    <source>
        <dbReference type="SAM" id="MobiDB-lite"/>
    </source>
</evidence>
<dbReference type="EMBL" id="LXQA011289784">
    <property type="protein sequence ID" value="MCI92062.1"/>
    <property type="molecule type" value="Genomic_DNA"/>
</dbReference>
<comment type="caution">
    <text evidence="2">The sequence shown here is derived from an EMBL/GenBank/DDBJ whole genome shotgun (WGS) entry which is preliminary data.</text>
</comment>
<reference evidence="2 3" key="1">
    <citation type="journal article" date="2018" name="Front. Plant Sci.">
        <title>Red Clover (Trifolium pratense) and Zigzag Clover (T. medium) - A Picture of Genomic Similarities and Differences.</title>
        <authorList>
            <person name="Dluhosova J."/>
            <person name="Istvanek J."/>
            <person name="Nedelnik J."/>
            <person name="Repkova J."/>
        </authorList>
    </citation>
    <scope>NUCLEOTIDE SEQUENCE [LARGE SCALE GENOMIC DNA]</scope>
    <source>
        <strain evidence="3">cv. 10/8</strain>
        <tissue evidence="2">Leaf</tissue>
    </source>
</reference>
<proteinExistence type="predicted"/>
<feature type="compositionally biased region" description="Basic and acidic residues" evidence="1">
    <location>
        <begin position="1"/>
        <end position="15"/>
    </location>
</feature>
<accession>A0A392VX68</accession>
<evidence type="ECO:0000313" key="3">
    <source>
        <dbReference type="Proteomes" id="UP000265520"/>
    </source>
</evidence>
<keyword evidence="3" id="KW-1185">Reference proteome</keyword>
<organism evidence="2 3">
    <name type="scientific">Trifolium medium</name>
    <dbReference type="NCBI Taxonomy" id="97028"/>
    <lineage>
        <taxon>Eukaryota</taxon>
        <taxon>Viridiplantae</taxon>
        <taxon>Streptophyta</taxon>
        <taxon>Embryophyta</taxon>
        <taxon>Tracheophyta</taxon>
        <taxon>Spermatophyta</taxon>
        <taxon>Magnoliopsida</taxon>
        <taxon>eudicotyledons</taxon>
        <taxon>Gunneridae</taxon>
        <taxon>Pentapetalae</taxon>
        <taxon>rosids</taxon>
        <taxon>fabids</taxon>
        <taxon>Fabales</taxon>
        <taxon>Fabaceae</taxon>
        <taxon>Papilionoideae</taxon>
        <taxon>50 kb inversion clade</taxon>
        <taxon>NPAAA clade</taxon>
        <taxon>Hologalegina</taxon>
        <taxon>IRL clade</taxon>
        <taxon>Trifolieae</taxon>
        <taxon>Trifolium</taxon>
    </lineage>
</organism>
<sequence>SKRRKDYIVTDHGSDDEGGYESW</sequence>
<name>A0A392VX68_9FABA</name>
<protein>
    <submittedName>
        <fullName evidence="2">Uncharacterized protein</fullName>
    </submittedName>
</protein>
<dbReference type="AlphaFoldDB" id="A0A392VX68"/>
<evidence type="ECO:0000313" key="2">
    <source>
        <dbReference type="EMBL" id="MCI92062.1"/>
    </source>
</evidence>
<feature type="region of interest" description="Disordered" evidence="1">
    <location>
        <begin position="1"/>
        <end position="23"/>
    </location>
</feature>
<dbReference type="Proteomes" id="UP000265520">
    <property type="component" value="Unassembled WGS sequence"/>
</dbReference>
<feature type="non-terminal residue" evidence="2">
    <location>
        <position position="1"/>
    </location>
</feature>